<dbReference type="FunFam" id="3.20.20.140:FF:000014">
    <property type="entry name" value="5-methylthioadenosine/S-adenosylhomocysteine deaminase"/>
    <property type="match status" value="1"/>
</dbReference>
<dbReference type="InterPro" id="IPR006680">
    <property type="entry name" value="Amidohydro-rel"/>
</dbReference>
<name>A0A9D8PQT9_9DELT</name>
<dbReference type="SUPFAM" id="SSF51338">
    <property type="entry name" value="Composite domain of metallo-dependent hydrolases"/>
    <property type="match status" value="1"/>
</dbReference>
<dbReference type="EMBL" id="JAFGIX010000054">
    <property type="protein sequence ID" value="MBN1573755.1"/>
    <property type="molecule type" value="Genomic_DNA"/>
</dbReference>
<comment type="function">
    <text evidence="4">Catalyzes the deamination of 5-methylthioadenosine and S-adenosyl-L-homocysteine into 5-methylthioinosine and S-inosyl-L-homocysteine, respectively. Is also able to deaminate adenosine.</text>
</comment>
<accession>A0A9D8PQT9</accession>
<dbReference type="CDD" id="cd01298">
    <property type="entry name" value="ATZ_TRZ_like"/>
    <property type="match status" value="1"/>
</dbReference>
<dbReference type="GO" id="GO:0046872">
    <property type="term" value="F:metal ion binding"/>
    <property type="evidence" value="ECO:0007669"/>
    <property type="project" value="UniProtKB-KW"/>
</dbReference>
<dbReference type="GO" id="GO:0050270">
    <property type="term" value="F:S-adenosylhomocysteine deaminase activity"/>
    <property type="evidence" value="ECO:0007669"/>
    <property type="project" value="UniProtKB-UniRule"/>
</dbReference>
<comment type="catalytic activity">
    <reaction evidence="4">
        <text>S-adenosyl-L-homocysteine + H2O + H(+) = S-inosyl-L-homocysteine + NH4(+)</text>
        <dbReference type="Rhea" id="RHEA:20716"/>
        <dbReference type="ChEBI" id="CHEBI:15377"/>
        <dbReference type="ChEBI" id="CHEBI:15378"/>
        <dbReference type="ChEBI" id="CHEBI:28938"/>
        <dbReference type="ChEBI" id="CHEBI:57856"/>
        <dbReference type="ChEBI" id="CHEBI:57985"/>
        <dbReference type="EC" id="3.5.4.28"/>
    </reaction>
</comment>
<feature type="binding site" evidence="4">
    <location>
        <position position="111"/>
    </location>
    <ligand>
        <name>substrate</name>
    </ligand>
</feature>
<dbReference type="AlphaFoldDB" id="A0A9D8PQT9"/>
<keyword evidence="3 4" id="KW-0862">Zinc</keyword>
<evidence type="ECO:0000313" key="7">
    <source>
        <dbReference type="Proteomes" id="UP000809273"/>
    </source>
</evidence>
<dbReference type="Gene3D" id="2.30.40.10">
    <property type="entry name" value="Urease, subunit C, domain 1"/>
    <property type="match status" value="1"/>
</dbReference>
<comment type="caution">
    <text evidence="4">Lacks conserved residue(s) required for the propagation of feature annotation.</text>
</comment>
<protein>
    <recommendedName>
        <fullName evidence="4">5-methylthioadenosine/S-adenosylhomocysteine deaminase</fullName>
        <shortName evidence="4">MTA/SAH deaminase</shortName>
        <ecNumber evidence="4">3.5.4.28</ecNumber>
        <ecNumber evidence="4">3.5.4.31</ecNumber>
    </recommendedName>
</protein>
<dbReference type="PANTHER" id="PTHR43794:SF11">
    <property type="entry name" value="AMIDOHYDROLASE-RELATED DOMAIN-CONTAINING PROTEIN"/>
    <property type="match status" value="1"/>
</dbReference>
<comment type="caution">
    <text evidence="6">The sequence shown here is derived from an EMBL/GenBank/DDBJ whole genome shotgun (WGS) entry which is preliminary data.</text>
</comment>
<feature type="binding site" evidence="4">
    <location>
        <position position="204"/>
    </location>
    <ligand>
        <name>substrate</name>
    </ligand>
</feature>
<dbReference type="Pfam" id="PF01979">
    <property type="entry name" value="Amidohydro_1"/>
    <property type="match status" value="1"/>
</dbReference>
<evidence type="ECO:0000256" key="2">
    <source>
        <dbReference type="ARBA" id="ARBA00022801"/>
    </source>
</evidence>
<gene>
    <name evidence="4" type="primary">mtaD</name>
    <name evidence="6" type="ORF">JW984_11220</name>
</gene>
<dbReference type="InterPro" id="IPR050287">
    <property type="entry name" value="MTA/SAH_deaminase"/>
</dbReference>
<dbReference type="Gene3D" id="3.20.20.140">
    <property type="entry name" value="Metal-dependent hydrolases"/>
    <property type="match status" value="1"/>
</dbReference>
<dbReference type="EC" id="3.5.4.31" evidence="4"/>
<comment type="catalytic activity">
    <reaction evidence="4">
        <text>S-methyl-5'-thioadenosine + H2O + H(+) = S-methyl-5'-thioinosine + NH4(+)</text>
        <dbReference type="Rhea" id="RHEA:25025"/>
        <dbReference type="ChEBI" id="CHEBI:15377"/>
        <dbReference type="ChEBI" id="CHEBI:15378"/>
        <dbReference type="ChEBI" id="CHEBI:17509"/>
        <dbReference type="ChEBI" id="CHEBI:28938"/>
        <dbReference type="ChEBI" id="CHEBI:48595"/>
        <dbReference type="EC" id="3.5.4.31"/>
    </reaction>
</comment>
<dbReference type="InterPro" id="IPR023512">
    <property type="entry name" value="Deaminase_MtaD/DadD"/>
</dbReference>
<comment type="cofactor">
    <cofactor evidence="4">
        <name>Zn(2+)</name>
        <dbReference type="ChEBI" id="CHEBI:29105"/>
    </cofactor>
    <text evidence="4">Binds 1 zinc ion per subunit.</text>
</comment>
<dbReference type="Proteomes" id="UP000809273">
    <property type="component" value="Unassembled WGS sequence"/>
</dbReference>
<dbReference type="GO" id="GO:0090614">
    <property type="term" value="F:5'-methylthioadenosine deaminase activity"/>
    <property type="evidence" value="ECO:0007669"/>
    <property type="project" value="UniProtKB-UniRule"/>
</dbReference>
<organism evidence="6 7">
    <name type="scientific">Candidatus Zymogenus saltonus</name>
    <dbReference type="NCBI Taxonomy" id="2844893"/>
    <lineage>
        <taxon>Bacteria</taxon>
        <taxon>Deltaproteobacteria</taxon>
        <taxon>Candidatus Zymogenia</taxon>
        <taxon>Candidatus Zymogeniales</taxon>
        <taxon>Candidatus Zymogenaceae</taxon>
        <taxon>Candidatus Zymogenus</taxon>
    </lineage>
</organism>
<feature type="binding site" evidence="4">
    <location>
        <position position="319"/>
    </location>
    <ligand>
        <name>substrate</name>
    </ligand>
</feature>
<comment type="similarity">
    <text evidence="4">Belongs to the metallo-dependent hydrolases superfamily. MTA/SAH deaminase family.</text>
</comment>
<dbReference type="PANTHER" id="PTHR43794">
    <property type="entry name" value="AMINOHYDROLASE SSNA-RELATED"/>
    <property type="match status" value="1"/>
</dbReference>
<keyword evidence="1 4" id="KW-0479">Metal-binding</keyword>
<proteinExistence type="inferred from homology"/>
<feature type="binding site" evidence="4">
    <location>
        <position position="231"/>
    </location>
    <ligand>
        <name>Zn(2+)</name>
        <dbReference type="ChEBI" id="CHEBI:29105"/>
    </ligand>
</feature>
<dbReference type="EC" id="3.5.4.28" evidence="4"/>
<feature type="binding site" evidence="4">
    <location>
        <position position="82"/>
    </location>
    <ligand>
        <name>Zn(2+)</name>
        <dbReference type="ChEBI" id="CHEBI:29105"/>
    </ligand>
</feature>
<sequence>MTKDSESKVKSADVLIKNGAVITMRGSGEGKKGGEIIERGAVTITGDSISFVGGGDDAKSVEAKTVIDASGCVVMPGLINGHTHAAMSLFRGIADDLPLETWLNDFIFPAESQNLDAEFVYWGTKLAIAEMLLSGTTTFCDMYLFEDSVARATKEMKMRGVLGEVLYDFPSPNYGELSQGYEYTENFIKKWKDDPLITPTVQPHALDTCAPELLVRAGEISKKHDVLCIIHVAESQANVAHVRQKYNKTSFKHLDDLGVLSERFVADHAVWVTDEEMDIMAEKGVKVITNPESNMKLASGWAPVHKYLKRGIVVGLGTDGCASNNDLDLFGEMDTLAKLHKIYDADPTHMDAHTAVRLATVGSAKALGLSGTVGTLEKGKRADIIVVDFNRPHLTPVYDPFSHLVYAAMASDVRDVLVNGEILVKDGSLTQADTGEIIAKARELSERVKKSIKGAG</sequence>
<dbReference type="HAMAP" id="MF_01281">
    <property type="entry name" value="MTA_SAH_deamin"/>
    <property type="match status" value="1"/>
</dbReference>
<evidence type="ECO:0000256" key="1">
    <source>
        <dbReference type="ARBA" id="ARBA00022723"/>
    </source>
</evidence>
<keyword evidence="2 4" id="KW-0378">Hydrolase</keyword>
<feature type="binding site" evidence="4">
    <location>
        <position position="84"/>
    </location>
    <ligand>
        <name>Zn(2+)</name>
        <dbReference type="ChEBI" id="CHEBI:29105"/>
    </ligand>
</feature>
<feature type="domain" description="Amidohydrolase-related" evidence="5">
    <location>
        <begin position="73"/>
        <end position="422"/>
    </location>
</feature>
<evidence type="ECO:0000256" key="4">
    <source>
        <dbReference type="HAMAP-Rule" id="MF_01281"/>
    </source>
</evidence>
<dbReference type="SUPFAM" id="SSF51556">
    <property type="entry name" value="Metallo-dependent hydrolases"/>
    <property type="match status" value="1"/>
</dbReference>
<reference evidence="6" key="2">
    <citation type="submission" date="2021-01" db="EMBL/GenBank/DDBJ databases">
        <authorList>
            <person name="Hahn C.R."/>
            <person name="Youssef N.H."/>
            <person name="Elshahed M."/>
        </authorList>
    </citation>
    <scope>NUCLEOTIDE SEQUENCE</scope>
    <source>
        <strain evidence="6">Zod_Metabat.24</strain>
    </source>
</reference>
<feature type="binding site" evidence="4">
    <location>
        <position position="319"/>
    </location>
    <ligand>
        <name>Zn(2+)</name>
        <dbReference type="ChEBI" id="CHEBI:29105"/>
    </ligand>
</feature>
<feature type="binding site" evidence="4">
    <location>
        <position position="234"/>
    </location>
    <ligand>
        <name>substrate</name>
    </ligand>
</feature>
<evidence type="ECO:0000313" key="6">
    <source>
        <dbReference type="EMBL" id="MBN1573755.1"/>
    </source>
</evidence>
<evidence type="ECO:0000259" key="5">
    <source>
        <dbReference type="Pfam" id="PF01979"/>
    </source>
</evidence>
<dbReference type="InterPro" id="IPR011059">
    <property type="entry name" value="Metal-dep_hydrolase_composite"/>
</dbReference>
<reference evidence="6" key="1">
    <citation type="journal article" date="2021" name="Environ. Microbiol.">
        <title>Genomic characterization of three novel Desulfobacterota classes expand the metabolic and phylogenetic diversity of the phylum.</title>
        <authorList>
            <person name="Murphy C.L."/>
            <person name="Biggerstaff J."/>
            <person name="Eichhorn A."/>
            <person name="Ewing E."/>
            <person name="Shahan R."/>
            <person name="Soriano D."/>
            <person name="Stewart S."/>
            <person name="VanMol K."/>
            <person name="Walker R."/>
            <person name="Walters P."/>
            <person name="Elshahed M.S."/>
            <person name="Youssef N.H."/>
        </authorList>
    </citation>
    <scope>NUCLEOTIDE SEQUENCE</scope>
    <source>
        <strain evidence="6">Zod_Metabat.24</strain>
    </source>
</reference>
<evidence type="ECO:0000256" key="3">
    <source>
        <dbReference type="ARBA" id="ARBA00022833"/>
    </source>
</evidence>
<dbReference type="InterPro" id="IPR032466">
    <property type="entry name" value="Metal_Hydrolase"/>
</dbReference>